<evidence type="ECO:0000256" key="1">
    <source>
        <dbReference type="ARBA" id="ARBA00006995"/>
    </source>
</evidence>
<dbReference type="GO" id="GO:0006570">
    <property type="term" value="P:tyrosine metabolic process"/>
    <property type="evidence" value="ECO:0007669"/>
    <property type="project" value="TreeGrafter"/>
</dbReference>
<dbReference type="EMBL" id="PDLN01000006">
    <property type="protein sequence ID" value="RDW83127.1"/>
    <property type="molecule type" value="Genomic_DNA"/>
</dbReference>
<reference evidence="2 3" key="1">
    <citation type="journal article" date="2018" name="IMA Fungus">
        <title>IMA Genome-F 9: Draft genome sequence of Annulohypoxylon stygium, Aspergillus mulundensis, Berkeleyomyces basicola (syn. Thielaviopsis basicola), Ceratocystis smalleyi, two Cercospora beticola strains, Coleophoma cylindrospora, Fusarium fracticaudum, Phialophora cf. hyalina, and Morchella septimelata.</title>
        <authorList>
            <person name="Wingfield B.D."/>
            <person name="Bills G.F."/>
            <person name="Dong Y."/>
            <person name="Huang W."/>
            <person name="Nel W.J."/>
            <person name="Swalarsk-Parry B.S."/>
            <person name="Vaghefi N."/>
            <person name="Wilken P.M."/>
            <person name="An Z."/>
            <person name="de Beer Z.W."/>
            <person name="De Vos L."/>
            <person name="Chen L."/>
            <person name="Duong T.A."/>
            <person name="Gao Y."/>
            <person name="Hammerbacher A."/>
            <person name="Kikkert J.R."/>
            <person name="Li Y."/>
            <person name="Li H."/>
            <person name="Li K."/>
            <person name="Li Q."/>
            <person name="Liu X."/>
            <person name="Ma X."/>
            <person name="Naidoo K."/>
            <person name="Pethybridge S.J."/>
            <person name="Sun J."/>
            <person name="Steenkamp E.T."/>
            <person name="van der Nest M.A."/>
            <person name="van Wyk S."/>
            <person name="Wingfield M.J."/>
            <person name="Xiong C."/>
            <person name="Yue Q."/>
            <person name="Zhang X."/>
        </authorList>
    </citation>
    <scope>NUCLEOTIDE SEQUENCE [LARGE SCALE GENOMIC DNA]</scope>
    <source>
        <strain evidence="2 3">BP5796</strain>
    </source>
</reference>
<dbReference type="PANTHER" id="PTHR21405">
    <property type="entry name" value="CDNA SEQUENCE BC021608"/>
    <property type="match status" value="1"/>
</dbReference>
<organism evidence="2 3">
    <name type="scientific">Coleophoma crateriformis</name>
    <dbReference type="NCBI Taxonomy" id="565419"/>
    <lineage>
        <taxon>Eukaryota</taxon>
        <taxon>Fungi</taxon>
        <taxon>Dikarya</taxon>
        <taxon>Ascomycota</taxon>
        <taxon>Pezizomycotina</taxon>
        <taxon>Leotiomycetes</taxon>
        <taxon>Helotiales</taxon>
        <taxon>Dermateaceae</taxon>
        <taxon>Coleophoma</taxon>
    </lineage>
</organism>
<dbReference type="Proteomes" id="UP000256328">
    <property type="component" value="Unassembled WGS sequence"/>
</dbReference>
<proteinExistence type="inferred from homology"/>
<name>A0A3D8S9U8_9HELO</name>
<dbReference type="PANTHER" id="PTHR21405:SF0">
    <property type="entry name" value="TETRATRICOPEPTIDE REPEAT PROTEIN 36"/>
    <property type="match status" value="1"/>
</dbReference>
<accession>A0A3D8S9U8</accession>
<evidence type="ECO:0000313" key="2">
    <source>
        <dbReference type="EMBL" id="RDW83127.1"/>
    </source>
</evidence>
<dbReference type="OrthoDB" id="539634at2759"/>
<evidence type="ECO:0008006" key="4">
    <source>
        <dbReference type="Google" id="ProtNLM"/>
    </source>
</evidence>
<protein>
    <recommendedName>
        <fullName evidence="4">Tetratricopeptide repeat protein 36</fullName>
    </recommendedName>
</protein>
<evidence type="ECO:0000313" key="3">
    <source>
        <dbReference type="Proteomes" id="UP000256328"/>
    </source>
</evidence>
<comment type="similarity">
    <text evidence="1">Belongs to the TTC36 family.</text>
</comment>
<keyword evidence="3" id="KW-1185">Reference proteome</keyword>
<gene>
    <name evidence="2" type="ORF">BP5796_04618</name>
</gene>
<comment type="caution">
    <text evidence="2">The sequence shown here is derived from an EMBL/GenBank/DDBJ whole genome shotgun (WGS) entry which is preliminary data.</text>
</comment>
<dbReference type="InterPro" id="IPR038906">
    <property type="entry name" value="TTC36"/>
</dbReference>
<dbReference type="AlphaFoldDB" id="A0A3D8S9U8"/>
<sequence length="275" mass="29811">MAGTFTKHDLEVLDKIKDPESGPSAPILISDTLPRDPHITDPALYQRIVQKEKEIIASIQQIELHIAGLKANLASTPPIQQYQAATLSLDALVEEFPAYASVRNNRAQALRRIYGDAMLLSSAKERQGTAPPPLLPDAGGSQIIAASKTVLDDLDTAISLLSPKTPFAPLSPQAAKTLAQAYTQRGALYHLTAKSLASAPVSRDSPPSLRIHSLRREAQWTTLEFEENASRDFMLGGRYGNEIARQLAVSTNPTAKLCGDMVREAMRKEYAGAST</sequence>